<sequence>MLAHRIHIPIITNEHVRFEMCARLDEREQGSGVRIHDGGVREDDCVVLPMYEGQQPRAAPGVQSWQYLQSADGGRRGRIAQAHPAVGP</sequence>
<dbReference type="EMBL" id="BLLF01002349">
    <property type="protein sequence ID" value="GFH23737.1"/>
    <property type="molecule type" value="Genomic_DNA"/>
</dbReference>
<comment type="caution">
    <text evidence="1">The sequence shown here is derived from an EMBL/GenBank/DDBJ whole genome shotgun (WGS) entry which is preliminary data.</text>
</comment>
<keyword evidence="2" id="KW-1185">Reference proteome</keyword>
<name>A0A699ZLS3_HAELA</name>
<feature type="non-terminal residue" evidence="1">
    <location>
        <position position="88"/>
    </location>
</feature>
<reference evidence="1 2" key="1">
    <citation type="submission" date="2020-02" db="EMBL/GenBank/DDBJ databases">
        <title>Draft genome sequence of Haematococcus lacustris strain NIES-144.</title>
        <authorList>
            <person name="Morimoto D."/>
            <person name="Nakagawa S."/>
            <person name="Yoshida T."/>
            <person name="Sawayama S."/>
        </authorList>
    </citation>
    <scope>NUCLEOTIDE SEQUENCE [LARGE SCALE GENOMIC DNA]</scope>
    <source>
        <strain evidence="1 2">NIES-144</strain>
    </source>
</reference>
<dbReference type="Proteomes" id="UP000485058">
    <property type="component" value="Unassembled WGS sequence"/>
</dbReference>
<feature type="non-terminal residue" evidence="1">
    <location>
        <position position="1"/>
    </location>
</feature>
<evidence type="ECO:0000313" key="1">
    <source>
        <dbReference type="EMBL" id="GFH23737.1"/>
    </source>
</evidence>
<accession>A0A699ZLS3</accession>
<organism evidence="1 2">
    <name type="scientific">Haematococcus lacustris</name>
    <name type="common">Green alga</name>
    <name type="synonym">Haematococcus pluvialis</name>
    <dbReference type="NCBI Taxonomy" id="44745"/>
    <lineage>
        <taxon>Eukaryota</taxon>
        <taxon>Viridiplantae</taxon>
        <taxon>Chlorophyta</taxon>
        <taxon>core chlorophytes</taxon>
        <taxon>Chlorophyceae</taxon>
        <taxon>CS clade</taxon>
        <taxon>Chlamydomonadales</taxon>
        <taxon>Haematococcaceae</taxon>
        <taxon>Haematococcus</taxon>
    </lineage>
</organism>
<gene>
    <name evidence="1" type="ORF">HaLaN_21398</name>
</gene>
<evidence type="ECO:0000313" key="2">
    <source>
        <dbReference type="Proteomes" id="UP000485058"/>
    </source>
</evidence>
<proteinExistence type="predicted"/>
<dbReference type="AlphaFoldDB" id="A0A699ZLS3"/>
<protein>
    <submittedName>
        <fullName evidence="1">Uncharacterized protein</fullName>
    </submittedName>
</protein>